<reference evidence="2 3" key="1">
    <citation type="submission" date="2018-06" db="EMBL/GenBank/DDBJ databases">
        <authorList>
            <consortium name="Pathogen Informatics"/>
            <person name="Doyle S."/>
        </authorList>
    </citation>
    <scope>NUCLEOTIDE SEQUENCE [LARGE SCALE GENOMIC DNA]</scope>
    <source>
        <strain evidence="2 3">NCTC7911</strain>
    </source>
</reference>
<dbReference type="Proteomes" id="UP000254107">
    <property type="component" value="Unassembled WGS sequence"/>
</dbReference>
<proteinExistence type="predicted"/>
<accession>A0A378QE04</accession>
<protein>
    <submittedName>
        <fullName evidence="2">Uncharacterized protein</fullName>
    </submittedName>
</protein>
<keyword evidence="1" id="KW-0472">Membrane</keyword>
<gene>
    <name evidence="2" type="ORF">NCTC7911_00403</name>
</gene>
<evidence type="ECO:0000256" key="1">
    <source>
        <dbReference type="SAM" id="Phobius"/>
    </source>
</evidence>
<keyword evidence="1" id="KW-0812">Transmembrane</keyword>
<dbReference type="RefSeq" id="WP_255528674.1">
    <property type="nucleotide sequence ID" value="NZ_UGQC01000001.1"/>
</dbReference>
<organism evidence="2 3">
    <name type="scientific">Moraxella lacunata</name>
    <dbReference type="NCBI Taxonomy" id="477"/>
    <lineage>
        <taxon>Bacteria</taxon>
        <taxon>Pseudomonadati</taxon>
        <taxon>Pseudomonadota</taxon>
        <taxon>Gammaproteobacteria</taxon>
        <taxon>Moraxellales</taxon>
        <taxon>Moraxellaceae</taxon>
        <taxon>Moraxella</taxon>
    </lineage>
</organism>
<name>A0A378QE04_MORLA</name>
<evidence type="ECO:0000313" key="3">
    <source>
        <dbReference type="Proteomes" id="UP000254107"/>
    </source>
</evidence>
<sequence length="40" mass="4332">MTAKLNAETLKLQKETRYYPTISIVLAAIAVLASLLALAK</sequence>
<keyword evidence="1" id="KW-1133">Transmembrane helix</keyword>
<keyword evidence="3" id="KW-1185">Reference proteome</keyword>
<feature type="transmembrane region" description="Helical" evidence="1">
    <location>
        <begin position="18"/>
        <end position="39"/>
    </location>
</feature>
<dbReference type="AlphaFoldDB" id="A0A378QE04"/>
<dbReference type="GeneID" id="302271776"/>
<evidence type="ECO:0000313" key="2">
    <source>
        <dbReference type="EMBL" id="STY99035.1"/>
    </source>
</evidence>
<dbReference type="EMBL" id="UGQC01000001">
    <property type="protein sequence ID" value="STY99035.1"/>
    <property type="molecule type" value="Genomic_DNA"/>
</dbReference>